<name>A0ABT1GWW7_9NOCA</name>
<evidence type="ECO:0000313" key="1">
    <source>
        <dbReference type="EMBL" id="MCP2159478.1"/>
    </source>
</evidence>
<proteinExistence type="predicted"/>
<dbReference type="Proteomes" id="UP001205740">
    <property type="component" value="Unassembled WGS sequence"/>
</dbReference>
<gene>
    <name evidence="1" type="ORF">LX12_000642</name>
</gene>
<sequence length="68" mass="7973">MPDERLREPNHRLRVPNHWLRVPNERLRVPNERLGVADRWEAAVFAATGWRVRGTMTDTIGRRSAAEE</sequence>
<comment type="caution">
    <text evidence="1">The sequence shown here is derived from an EMBL/GenBank/DDBJ whole genome shotgun (WGS) entry which is preliminary data.</text>
</comment>
<protein>
    <submittedName>
        <fullName evidence="1">Uncharacterized protein</fullName>
    </submittedName>
</protein>
<keyword evidence="2" id="KW-1185">Reference proteome</keyword>
<evidence type="ECO:0000313" key="2">
    <source>
        <dbReference type="Proteomes" id="UP001205740"/>
    </source>
</evidence>
<reference evidence="1 2" key="1">
    <citation type="submission" date="2022-06" db="EMBL/GenBank/DDBJ databases">
        <title>Genomic Encyclopedia of Archaeal and Bacterial Type Strains, Phase II (KMG-II): from individual species to whole genera.</title>
        <authorList>
            <person name="Goeker M."/>
        </authorList>
    </citation>
    <scope>NUCLEOTIDE SEQUENCE [LARGE SCALE GENOMIC DNA]</scope>
    <source>
        <strain evidence="1 2">DSM 45037</strain>
    </source>
</reference>
<dbReference type="EMBL" id="JAMTCG010000001">
    <property type="protein sequence ID" value="MCP2159478.1"/>
    <property type="molecule type" value="Genomic_DNA"/>
</dbReference>
<organism evidence="1 2">
    <name type="scientific">Williamsia serinedens</name>
    <dbReference type="NCBI Taxonomy" id="391736"/>
    <lineage>
        <taxon>Bacteria</taxon>
        <taxon>Bacillati</taxon>
        <taxon>Actinomycetota</taxon>
        <taxon>Actinomycetes</taxon>
        <taxon>Mycobacteriales</taxon>
        <taxon>Nocardiaceae</taxon>
        <taxon>Williamsia</taxon>
    </lineage>
</organism>
<accession>A0ABT1GWW7</accession>